<organism evidence="1 2">
    <name type="scientific">Parnassius mnemosyne</name>
    <name type="common">clouded apollo</name>
    <dbReference type="NCBI Taxonomy" id="213953"/>
    <lineage>
        <taxon>Eukaryota</taxon>
        <taxon>Metazoa</taxon>
        <taxon>Ecdysozoa</taxon>
        <taxon>Arthropoda</taxon>
        <taxon>Hexapoda</taxon>
        <taxon>Insecta</taxon>
        <taxon>Pterygota</taxon>
        <taxon>Neoptera</taxon>
        <taxon>Endopterygota</taxon>
        <taxon>Lepidoptera</taxon>
        <taxon>Glossata</taxon>
        <taxon>Ditrysia</taxon>
        <taxon>Papilionoidea</taxon>
        <taxon>Papilionidae</taxon>
        <taxon>Parnassiinae</taxon>
        <taxon>Parnassini</taxon>
        <taxon>Parnassius</taxon>
        <taxon>Driopa</taxon>
    </lineage>
</organism>
<evidence type="ECO:0000313" key="1">
    <source>
        <dbReference type="EMBL" id="CAK1578786.1"/>
    </source>
</evidence>
<proteinExistence type="predicted"/>
<accession>A0AAV1K6R9</accession>
<protein>
    <submittedName>
        <fullName evidence="1">Uncharacterized protein</fullName>
    </submittedName>
</protein>
<comment type="caution">
    <text evidence="1">The sequence shown here is derived from an EMBL/GenBank/DDBJ whole genome shotgun (WGS) entry which is preliminary data.</text>
</comment>
<sequence>MQLQLSSSSSTTRTTTVVLCPPLKMSFQECASHPMENLAILNKCDKRPQINIIITYQPFGKLNRRLAAAFFW</sequence>
<evidence type="ECO:0000313" key="2">
    <source>
        <dbReference type="Proteomes" id="UP001314205"/>
    </source>
</evidence>
<name>A0AAV1K6R9_9NEOP</name>
<dbReference type="Proteomes" id="UP001314205">
    <property type="component" value="Unassembled WGS sequence"/>
</dbReference>
<dbReference type="AlphaFoldDB" id="A0AAV1K6R9"/>
<dbReference type="EMBL" id="CAVLGL010000001">
    <property type="protein sequence ID" value="CAK1578786.1"/>
    <property type="molecule type" value="Genomic_DNA"/>
</dbReference>
<reference evidence="1 2" key="1">
    <citation type="submission" date="2023-11" db="EMBL/GenBank/DDBJ databases">
        <authorList>
            <person name="Hedman E."/>
            <person name="Englund M."/>
            <person name="Stromberg M."/>
            <person name="Nyberg Akerstrom W."/>
            <person name="Nylinder S."/>
            <person name="Jareborg N."/>
            <person name="Kallberg Y."/>
            <person name="Kronander E."/>
        </authorList>
    </citation>
    <scope>NUCLEOTIDE SEQUENCE [LARGE SCALE GENOMIC DNA]</scope>
</reference>
<gene>
    <name evidence="1" type="ORF">PARMNEM_LOCUS824</name>
</gene>
<keyword evidence="2" id="KW-1185">Reference proteome</keyword>